<accession>A0ABX0ZHE5</accession>
<organism evidence="2 3">
    <name type="scientific">Actinacidiphila epipremni</name>
    <dbReference type="NCBI Taxonomy" id="2053013"/>
    <lineage>
        <taxon>Bacteria</taxon>
        <taxon>Bacillati</taxon>
        <taxon>Actinomycetota</taxon>
        <taxon>Actinomycetes</taxon>
        <taxon>Kitasatosporales</taxon>
        <taxon>Streptomycetaceae</taxon>
        <taxon>Actinacidiphila</taxon>
    </lineage>
</organism>
<dbReference type="InterPro" id="IPR002575">
    <property type="entry name" value="Aminoglycoside_PTrfase"/>
</dbReference>
<keyword evidence="3" id="KW-1185">Reference proteome</keyword>
<evidence type="ECO:0000259" key="1">
    <source>
        <dbReference type="Pfam" id="PF01636"/>
    </source>
</evidence>
<dbReference type="Gene3D" id="3.90.1200.10">
    <property type="match status" value="1"/>
</dbReference>
<feature type="domain" description="Aminoglycoside phosphotransferase" evidence="1">
    <location>
        <begin position="33"/>
        <end position="211"/>
    </location>
</feature>
<dbReference type="EMBL" id="JAATEJ010000004">
    <property type="protein sequence ID" value="NJP43249.1"/>
    <property type="molecule type" value="Genomic_DNA"/>
</dbReference>
<dbReference type="Proteomes" id="UP000734511">
    <property type="component" value="Unassembled WGS sequence"/>
</dbReference>
<comment type="caution">
    <text evidence="2">The sequence shown here is derived from an EMBL/GenBank/DDBJ whole genome shotgun (WGS) entry which is preliminary data.</text>
</comment>
<dbReference type="RefSeq" id="WP_167982127.1">
    <property type="nucleotide sequence ID" value="NZ_JAATEJ010000004.1"/>
</dbReference>
<sequence>MTATVGEALSHRFGPLIPLHDKPLSAMWRAYGDKAVLKVYRGIAPAERRNREAQALGLARGWGLPAPAVRDSGDEDGCCWLLLDAVGTAGSTAPPDDPVGAFVQRTLTLTEALQQRPAPINPGPGWLPSGSSFPTNSHALLAQLSARCAQRPWWHRLSNALTSLNGEPIAYLHGDIKPEHFVDDGSAVHVVDWEAAARGPAVSDTADAAFHLIRDLIYGNRSVLPLDGIGLLPVNGPIAAWRLVLWLDRRRPDDLSLLTTADVNRLIRATSTADVLRRLSRLVTVAREARVPR</sequence>
<proteinExistence type="predicted"/>
<evidence type="ECO:0000313" key="2">
    <source>
        <dbReference type="EMBL" id="NJP43249.1"/>
    </source>
</evidence>
<dbReference type="InterPro" id="IPR011009">
    <property type="entry name" value="Kinase-like_dom_sf"/>
</dbReference>
<protein>
    <submittedName>
        <fullName evidence="2">Phosphotransferase</fullName>
    </submittedName>
</protein>
<gene>
    <name evidence="2" type="ORF">HCN08_07510</name>
</gene>
<reference evidence="2 3" key="1">
    <citation type="submission" date="2020-03" db="EMBL/GenBank/DDBJ databases">
        <title>WGS of actinomycetes isolated from Thailand.</title>
        <authorList>
            <person name="Thawai C."/>
        </authorList>
    </citation>
    <scope>NUCLEOTIDE SEQUENCE [LARGE SCALE GENOMIC DNA]</scope>
    <source>
        <strain evidence="2 3">PRB2-1</strain>
    </source>
</reference>
<dbReference type="Pfam" id="PF01636">
    <property type="entry name" value="APH"/>
    <property type="match status" value="1"/>
</dbReference>
<evidence type="ECO:0000313" key="3">
    <source>
        <dbReference type="Proteomes" id="UP000734511"/>
    </source>
</evidence>
<dbReference type="SUPFAM" id="SSF56112">
    <property type="entry name" value="Protein kinase-like (PK-like)"/>
    <property type="match status" value="1"/>
</dbReference>
<name>A0ABX0ZHE5_9ACTN</name>